<reference evidence="2" key="1">
    <citation type="submission" date="2021-02" db="EMBL/GenBank/DDBJ databases">
        <title>Infant gut strain persistence is associated with maternal origin, phylogeny, and functional potential including surface adhesion and iron acquisition.</title>
        <authorList>
            <person name="Lou Y.C."/>
        </authorList>
    </citation>
    <scope>NUCLEOTIDE SEQUENCE</scope>
    <source>
        <strain evidence="2">L3_101_000M1_dasL3_101_000M1_concoct_87</strain>
    </source>
</reference>
<keyword evidence="1" id="KW-0812">Transmembrane</keyword>
<gene>
    <name evidence="2" type="ORF">KHY36_04415</name>
</gene>
<sequence>MISETTLIISIVTAVFASTGFWAFITFLIQRKDKKESTEGKMLRGLGHDRICYLGACYIKQGFITKDDYENLHDYLYLPYKELGGNGTAEKIMKEVERLPLLKDKED</sequence>
<keyword evidence="1" id="KW-1133">Transmembrane helix</keyword>
<organism evidence="2 3">
    <name type="scientific">Subdoligranulum variabile</name>
    <dbReference type="NCBI Taxonomy" id="214851"/>
    <lineage>
        <taxon>Bacteria</taxon>
        <taxon>Bacillati</taxon>
        <taxon>Bacillota</taxon>
        <taxon>Clostridia</taxon>
        <taxon>Eubacteriales</taxon>
        <taxon>Oscillospiraceae</taxon>
        <taxon>Subdoligranulum</taxon>
    </lineage>
</organism>
<evidence type="ECO:0000313" key="3">
    <source>
        <dbReference type="Proteomes" id="UP000759273"/>
    </source>
</evidence>
<dbReference type="EMBL" id="JAGZGG010000006">
    <property type="protein sequence ID" value="MBS5331759.1"/>
    <property type="molecule type" value="Genomic_DNA"/>
</dbReference>
<proteinExistence type="predicted"/>
<accession>A0A943HHB2</accession>
<evidence type="ECO:0000313" key="2">
    <source>
        <dbReference type="EMBL" id="MBS5331759.1"/>
    </source>
</evidence>
<evidence type="ECO:0000256" key="1">
    <source>
        <dbReference type="SAM" id="Phobius"/>
    </source>
</evidence>
<name>A0A943HHB2_9FIRM</name>
<dbReference type="AlphaFoldDB" id="A0A943HHB2"/>
<comment type="caution">
    <text evidence="2">The sequence shown here is derived from an EMBL/GenBank/DDBJ whole genome shotgun (WGS) entry which is preliminary data.</text>
</comment>
<keyword evidence="1" id="KW-0472">Membrane</keyword>
<feature type="transmembrane region" description="Helical" evidence="1">
    <location>
        <begin position="6"/>
        <end position="29"/>
    </location>
</feature>
<protein>
    <submittedName>
        <fullName evidence="2">Uncharacterized protein</fullName>
    </submittedName>
</protein>
<dbReference type="Proteomes" id="UP000759273">
    <property type="component" value="Unassembled WGS sequence"/>
</dbReference>